<evidence type="ECO:0000313" key="1">
    <source>
        <dbReference type="EMBL" id="PBK59919.1"/>
    </source>
</evidence>
<name>A0A2H3AM23_9AGAR</name>
<accession>A0A2H3AM23</accession>
<organism evidence="1 2">
    <name type="scientific">Armillaria solidipes</name>
    <dbReference type="NCBI Taxonomy" id="1076256"/>
    <lineage>
        <taxon>Eukaryota</taxon>
        <taxon>Fungi</taxon>
        <taxon>Dikarya</taxon>
        <taxon>Basidiomycota</taxon>
        <taxon>Agaricomycotina</taxon>
        <taxon>Agaricomycetes</taxon>
        <taxon>Agaricomycetidae</taxon>
        <taxon>Agaricales</taxon>
        <taxon>Marasmiineae</taxon>
        <taxon>Physalacriaceae</taxon>
        <taxon>Armillaria</taxon>
    </lineage>
</organism>
<keyword evidence="2" id="KW-1185">Reference proteome</keyword>
<evidence type="ECO:0000313" key="2">
    <source>
        <dbReference type="Proteomes" id="UP000218334"/>
    </source>
</evidence>
<reference evidence="2" key="1">
    <citation type="journal article" date="2017" name="Nat. Ecol. Evol.">
        <title>Genome expansion and lineage-specific genetic innovations in the forest pathogenic fungi Armillaria.</title>
        <authorList>
            <person name="Sipos G."/>
            <person name="Prasanna A.N."/>
            <person name="Walter M.C."/>
            <person name="O'Connor E."/>
            <person name="Balint B."/>
            <person name="Krizsan K."/>
            <person name="Kiss B."/>
            <person name="Hess J."/>
            <person name="Varga T."/>
            <person name="Slot J."/>
            <person name="Riley R."/>
            <person name="Boka B."/>
            <person name="Rigling D."/>
            <person name="Barry K."/>
            <person name="Lee J."/>
            <person name="Mihaltcheva S."/>
            <person name="LaButti K."/>
            <person name="Lipzen A."/>
            <person name="Waldron R."/>
            <person name="Moloney N.M."/>
            <person name="Sperisen C."/>
            <person name="Kredics L."/>
            <person name="Vagvoelgyi C."/>
            <person name="Patrignani A."/>
            <person name="Fitzpatrick D."/>
            <person name="Nagy I."/>
            <person name="Doyle S."/>
            <person name="Anderson J.B."/>
            <person name="Grigoriev I.V."/>
            <person name="Gueldener U."/>
            <person name="Muensterkoetter M."/>
            <person name="Nagy L.G."/>
        </authorList>
    </citation>
    <scope>NUCLEOTIDE SEQUENCE [LARGE SCALE GENOMIC DNA]</scope>
    <source>
        <strain evidence="2">28-4</strain>
    </source>
</reference>
<dbReference type="EMBL" id="KZ293495">
    <property type="protein sequence ID" value="PBK59919.1"/>
    <property type="molecule type" value="Genomic_DNA"/>
</dbReference>
<protein>
    <submittedName>
        <fullName evidence="1">Uncharacterized protein</fullName>
    </submittedName>
</protein>
<proteinExistence type="predicted"/>
<gene>
    <name evidence="1" type="ORF">ARMSODRAFT_768357</name>
</gene>
<dbReference type="AlphaFoldDB" id="A0A2H3AM23"/>
<sequence length="159" mass="17569">MSIMICQFIGASAAPCGSGDPIQMVTFTECRSINAAAHTPMLRHHAKRGRGVGVRVGSIMPIGRFTITFFIIRDIAKSESRRQSSDARNERKLNSNSCCFASPQVEQSRCTAAALRLLRKIRQDLASFSILGDQQNWSAADSSLYEPLQSRNVLQPRLL</sequence>
<dbReference type="Proteomes" id="UP000218334">
    <property type="component" value="Unassembled WGS sequence"/>
</dbReference>